<dbReference type="PRINTS" id="PR01182">
    <property type="entry name" value="ORNDCRBXLASE"/>
</dbReference>
<dbReference type="PANTHER" id="PTHR11482:SF6">
    <property type="entry name" value="ORNITHINE DECARBOXYLASE 1-RELATED"/>
    <property type="match status" value="1"/>
</dbReference>
<dbReference type="Proteomes" id="UP000887540">
    <property type="component" value="Unplaced"/>
</dbReference>
<evidence type="ECO:0000256" key="2">
    <source>
        <dbReference type="ARBA" id="ARBA00008872"/>
    </source>
</evidence>
<evidence type="ECO:0000256" key="5">
    <source>
        <dbReference type="RuleBase" id="RU003737"/>
    </source>
</evidence>
<organism evidence="8 9">
    <name type="scientific">Acrobeloides nanus</name>
    <dbReference type="NCBI Taxonomy" id="290746"/>
    <lineage>
        <taxon>Eukaryota</taxon>
        <taxon>Metazoa</taxon>
        <taxon>Ecdysozoa</taxon>
        <taxon>Nematoda</taxon>
        <taxon>Chromadorea</taxon>
        <taxon>Rhabditida</taxon>
        <taxon>Tylenchina</taxon>
        <taxon>Cephalobomorpha</taxon>
        <taxon>Cephaloboidea</taxon>
        <taxon>Cephalobidae</taxon>
        <taxon>Acrobeloides</taxon>
    </lineage>
</organism>
<protein>
    <submittedName>
        <fullName evidence="9">Ornithine decarboxylase</fullName>
    </submittedName>
</protein>
<comment type="similarity">
    <text evidence="2 5">Belongs to the Orn/Lys/Arg decarboxylase class-II family.</text>
</comment>
<dbReference type="GO" id="GO:0033387">
    <property type="term" value="P:putrescine biosynthetic process from arginine, via ornithine"/>
    <property type="evidence" value="ECO:0007669"/>
    <property type="project" value="TreeGrafter"/>
</dbReference>
<comment type="cofactor">
    <cofactor evidence="1">
        <name>pyridoxal 5'-phosphate</name>
        <dbReference type="ChEBI" id="CHEBI:597326"/>
    </cofactor>
</comment>
<dbReference type="Gene3D" id="2.40.37.10">
    <property type="entry name" value="Lyase, Ornithine Decarboxylase, Chain A, domain 1"/>
    <property type="match status" value="1"/>
</dbReference>
<dbReference type="InterPro" id="IPR029066">
    <property type="entry name" value="PLP-binding_barrel"/>
</dbReference>
<evidence type="ECO:0000313" key="8">
    <source>
        <dbReference type="Proteomes" id="UP000887540"/>
    </source>
</evidence>
<proteinExistence type="inferred from homology"/>
<keyword evidence="3" id="KW-0663">Pyridoxal phosphate</keyword>
<dbReference type="InterPro" id="IPR022643">
    <property type="entry name" value="De-COase2_C"/>
</dbReference>
<evidence type="ECO:0000313" key="9">
    <source>
        <dbReference type="WBParaSite" id="ACRNAN_scaffold6233.g11425.t1"/>
    </source>
</evidence>
<evidence type="ECO:0000256" key="3">
    <source>
        <dbReference type="ARBA" id="ARBA00022898"/>
    </source>
</evidence>
<dbReference type="AlphaFoldDB" id="A0A914E9D6"/>
<dbReference type="PROSITE" id="PS00879">
    <property type="entry name" value="ODR_DC_2_2"/>
    <property type="match status" value="1"/>
</dbReference>
<dbReference type="Pfam" id="PF02784">
    <property type="entry name" value="Orn_Arg_deC_N"/>
    <property type="match status" value="1"/>
</dbReference>
<name>A0A914E9D6_9BILA</name>
<sequence>MQLPVVGISFHVGSGLNDTEATCNAIKDAKNLFEIGAKIGHKMTLLDIGGGFPGSDEMGKLPFKKIASVIRPQLDEHFPESMEVKIIAEPGRFFSASPVSVIINIIAATKVKASRIYENAENPDEEAYMYYTNDGLFGSFTCRVFDNYFPIGEPLFEPIDGEPQQEYPCIIYGPTCDGADKIEIKDKLRKMNVGEWFYYPDMGAYTKTSSTNFNGFAQPKYFYFADRATWNKICRKNR</sequence>
<dbReference type="SUPFAM" id="SSF50621">
    <property type="entry name" value="Alanine racemase C-terminal domain-like"/>
    <property type="match status" value="1"/>
</dbReference>
<reference evidence="9" key="1">
    <citation type="submission" date="2022-11" db="UniProtKB">
        <authorList>
            <consortium name="WormBaseParasite"/>
        </authorList>
    </citation>
    <scope>IDENTIFICATION</scope>
</reference>
<feature type="domain" description="Orn/DAP/Arg decarboxylase 2 N-terminal" evidence="7">
    <location>
        <begin position="2"/>
        <end position="96"/>
    </location>
</feature>
<evidence type="ECO:0000259" key="6">
    <source>
        <dbReference type="Pfam" id="PF00278"/>
    </source>
</evidence>
<dbReference type="GO" id="GO:0004586">
    <property type="term" value="F:ornithine decarboxylase activity"/>
    <property type="evidence" value="ECO:0007669"/>
    <property type="project" value="TreeGrafter"/>
</dbReference>
<evidence type="ECO:0000256" key="1">
    <source>
        <dbReference type="ARBA" id="ARBA00001933"/>
    </source>
</evidence>
<evidence type="ECO:0000259" key="7">
    <source>
        <dbReference type="Pfam" id="PF02784"/>
    </source>
</evidence>
<dbReference type="SUPFAM" id="SSF51419">
    <property type="entry name" value="PLP-binding barrel"/>
    <property type="match status" value="1"/>
</dbReference>
<dbReference type="InterPro" id="IPR000183">
    <property type="entry name" value="Orn/DAP/Arg_de-COase"/>
</dbReference>
<dbReference type="InterPro" id="IPR002433">
    <property type="entry name" value="Orn_de-COase"/>
</dbReference>
<dbReference type="Gene3D" id="3.20.20.10">
    <property type="entry name" value="Alanine racemase"/>
    <property type="match status" value="1"/>
</dbReference>
<dbReference type="WBParaSite" id="ACRNAN_scaffold6233.g11425.t1">
    <property type="protein sequence ID" value="ACRNAN_scaffold6233.g11425.t1"/>
    <property type="gene ID" value="ACRNAN_scaffold6233.g11425"/>
</dbReference>
<keyword evidence="8" id="KW-1185">Reference proteome</keyword>
<dbReference type="PRINTS" id="PR01179">
    <property type="entry name" value="ODADCRBXLASE"/>
</dbReference>
<dbReference type="InterPro" id="IPR022644">
    <property type="entry name" value="De-COase2_N"/>
</dbReference>
<dbReference type="PANTHER" id="PTHR11482">
    <property type="entry name" value="ARGININE/DIAMINOPIMELATE/ORNITHINE DECARBOXYLASE"/>
    <property type="match status" value="1"/>
</dbReference>
<evidence type="ECO:0000256" key="4">
    <source>
        <dbReference type="ARBA" id="ARBA00023239"/>
    </source>
</evidence>
<feature type="domain" description="Orn/DAP/Arg decarboxylase 2 C-terminal" evidence="6">
    <location>
        <begin position="108"/>
        <end position="203"/>
    </location>
</feature>
<dbReference type="GO" id="GO:0005737">
    <property type="term" value="C:cytoplasm"/>
    <property type="evidence" value="ECO:0007669"/>
    <property type="project" value="TreeGrafter"/>
</dbReference>
<keyword evidence="4" id="KW-0456">Lyase</keyword>
<dbReference type="InterPro" id="IPR009006">
    <property type="entry name" value="Ala_racemase/Decarboxylase_C"/>
</dbReference>
<dbReference type="Pfam" id="PF00278">
    <property type="entry name" value="Orn_DAP_Arg_deC"/>
    <property type="match status" value="1"/>
</dbReference>
<accession>A0A914E9D6</accession>
<dbReference type="InterPro" id="IPR022657">
    <property type="entry name" value="De-COase2_CS"/>
</dbReference>